<dbReference type="GO" id="GO:0005524">
    <property type="term" value="F:ATP binding"/>
    <property type="evidence" value="ECO:0007669"/>
    <property type="project" value="UniProtKB-KW"/>
</dbReference>
<dbReference type="InterPro" id="IPR000120">
    <property type="entry name" value="Amidase"/>
</dbReference>
<dbReference type="GO" id="GO:0050567">
    <property type="term" value="F:glutaminyl-tRNA synthase (glutamine-hydrolyzing) activity"/>
    <property type="evidence" value="ECO:0007669"/>
    <property type="project" value="UniProtKB-EC"/>
</dbReference>
<reference evidence="11 12" key="1">
    <citation type="submission" date="2018-10" db="EMBL/GenBank/DDBJ databases">
        <title>GWAS and RNA-Seq identify cryptic mechanisms of antimicrobial resistance in Acinetobacter baumannii.</title>
        <authorList>
            <person name="Sahl J.W."/>
        </authorList>
    </citation>
    <scope>NUCLEOTIDE SEQUENCE [LARGE SCALE GENOMIC DNA]</scope>
    <source>
        <strain evidence="11 12">TG28175</strain>
    </source>
</reference>
<evidence type="ECO:0000256" key="4">
    <source>
        <dbReference type="ARBA" id="ARBA00014428"/>
    </source>
</evidence>
<evidence type="ECO:0000259" key="10">
    <source>
        <dbReference type="Pfam" id="PF01425"/>
    </source>
</evidence>
<evidence type="ECO:0000256" key="7">
    <source>
        <dbReference type="ARBA" id="ARBA00022840"/>
    </source>
</evidence>
<accession>A0A3R9SGD7</accession>
<evidence type="ECO:0000313" key="11">
    <source>
        <dbReference type="EMBL" id="RSR52074.1"/>
    </source>
</evidence>
<keyword evidence="6" id="KW-0547">Nucleotide-binding</keyword>
<evidence type="ECO:0000256" key="2">
    <source>
        <dbReference type="ARBA" id="ARBA00011123"/>
    </source>
</evidence>
<dbReference type="InterPro" id="IPR036928">
    <property type="entry name" value="AS_sf"/>
</dbReference>
<feature type="non-terminal residue" evidence="11">
    <location>
        <position position="370"/>
    </location>
</feature>
<dbReference type="InterPro" id="IPR004412">
    <property type="entry name" value="GatA"/>
</dbReference>
<dbReference type="InterPro" id="IPR023631">
    <property type="entry name" value="Amidase_dom"/>
</dbReference>
<dbReference type="EC" id="6.3.5.7" evidence="3"/>
<keyword evidence="11" id="KW-0808">Transferase</keyword>
<keyword evidence="7" id="KW-0067">ATP-binding</keyword>
<dbReference type="EMBL" id="RFDI01000859">
    <property type="protein sequence ID" value="RSR52074.1"/>
    <property type="molecule type" value="Genomic_DNA"/>
</dbReference>
<dbReference type="GO" id="GO:0016740">
    <property type="term" value="F:transferase activity"/>
    <property type="evidence" value="ECO:0007669"/>
    <property type="project" value="UniProtKB-KW"/>
</dbReference>
<dbReference type="Pfam" id="PF01425">
    <property type="entry name" value="Amidase"/>
    <property type="match status" value="1"/>
</dbReference>
<evidence type="ECO:0000256" key="1">
    <source>
        <dbReference type="ARBA" id="ARBA00008069"/>
    </source>
</evidence>
<organism evidence="11 12">
    <name type="scientific">Acinetobacter baumannii</name>
    <dbReference type="NCBI Taxonomy" id="470"/>
    <lineage>
        <taxon>Bacteria</taxon>
        <taxon>Pseudomonadati</taxon>
        <taxon>Pseudomonadota</taxon>
        <taxon>Gammaproteobacteria</taxon>
        <taxon>Moraxellales</taxon>
        <taxon>Moraxellaceae</taxon>
        <taxon>Acinetobacter</taxon>
        <taxon>Acinetobacter calcoaceticus/baumannii complex</taxon>
    </lineage>
</organism>
<dbReference type="SUPFAM" id="SSF75304">
    <property type="entry name" value="Amidase signature (AS) enzymes"/>
    <property type="match status" value="1"/>
</dbReference>
<comment type="subunit">
    <text evidence="2">Heterotrimer of A, B and C subunits.</text>
</comment>
<feature type="domain" description="Amidase" evidence="10">
    <location>
        <begin position="25"/>
        <end position="370"/>
    </location>
</feature>
<dbReference type="Gene3D" id="3.90.1300.10">
    <property type="entry name" value="Amidase signature (AS) domain"/>
    <property type="match status" value="1"/>
</dbReference>
<dbReference type="PROSITE" id="PS00571">
    <property type="entry name" value="AMIDASES"/>
    <property type="match status" value="1"/>
</dbReference>
<gene>
    <name evidence="11" type="primary">gatA</name>
    <name evidence="11" type="ORF">EA686_15255</name>
</gene>
<dbReference type="Proteomes" id="UP000280073">
    <property type="component" value="Unassembled WGS sequence"/>
</dbReference>
<dbReference type="GO" id="GO:0006412">
    <property type="term" value="P:translation"/>
    <property type="evidence" value="ECO:0007669"/>
    <property type="project" value="UniProtKB-KW"/>
</dbReference>
<dbReference type="AlphaFoldDB" id="A0A3R9SGD7"/>
<dbReference type="PANTHER" id="PTHR11895:SF151">
    <property type="entry name" value="GLUTAMYL-TRNA(GLN) AMIDOTRANSFERASE SUBUNIT A"/>
    <property type="match status" value="1"/>
</dbReference>
<evidence type="ECO:0000256" key="8">
    <source>
        <dbReference type="ARBA" id="ARBA00022917"/>
    </source>
</evidence>
<evidence type="ECO:0000256" key="5">
    <source>
        <dbReference type="ARBA" id="ARBA00022598"/>
    </source>
</evidence>
<keyword evidence="8" id="KW-0648">Protein biosynthesis</keyword>
<keyword evidence="5" id="KW-0436">Ligase</keyword>
<comment type="caution">
    <text evidence="11">The sequence shown here is derived from an EMBL/GenBank/DDBJ whole genome shotgun (WGS) entry which is preliminary data.</text>
</comment>
<proteinExistence type="inferred from homology"/>
<evidence type="ECO:0000256" key="9">
    <source>
        <dbReference type="ARBA" id="ARBA00047407"/>
    </source>
</evidence>
<sequence length="370" mass="39511">MTDLHRLSIRELAEGLSQAKFSSRELTEHYLKRIAKIDPQVKSYVTVTPEQALREADAADAALKAGNATALTGIPLAHKDIFCTKGIKTTAGSKMLDNFISPYDATVVEKTKAAGLVTLGKVNMDEFAMGSTSESSYVGATSNPWALDHVPGGSSGGSAAAVAADLAPFATGTDTGGSIRQPASFCGLTGLKPTYGRVSRFGIIAYASSLDQAGPMARSAEDCAYLMNVIAGHDAKDSTSVKKELDDYVANLNNTSVKGLRIGIPKQYFNVAGLDADVKARVEESLKKLEEMGAALVEIDLNMTEAYVPTYYLIAPAEASSNLSRYDGVRYGYRCENPADLMDLYKRSRSEGFGPEVQRRILIGTYALSA</sequence>
<evidence type="ECO:0000313" key="12">
    <source>
        <dbReference type="Proteomes" id="UP000280073"/>
    </source>
</evidence>
<dbReference type="PANTHER" id="PTHR11895">
    <property type="entry name" value="TRANSAMIDASE"/>
    <property type="match status" value="1"/>
</dbReference>
<evidence type="ECO:0000256" key="3">
    <source>
        <dbReference type="ARBA" id="ARBA00012739"/>
    </source>
</evidence>
<comment type="similarity">
    <text evidence="1">Belongs to the amidase family. GatA subfamily.</text>
</comment>
<dbReference type="HAMAP" id="MF_00120">
    <property type="entry name" value="GatA"/>
    <property type="match status" value="1"/>
</dbReference>
<comment type="catalytic activity">
    <reaction evidence="9">
        <text>L-glutamyl-tRNA(Gln) + L-glutamine + ATP + H2O = L-glutaminyl-tRNA(Gln) + L-glutamate + ADP + phosphate + H(+)</text>
        <dbReference type="Rhea" id="RHEA:17521"/>
        <dbReference type="Rhea" id="RHEA-COMP:9681"/>
        <dbReference type="Rhea" id="RHEA-COMP:9684"/>
        <dbReference type="ChEBI" id="CHEBI:15377"/>
        <dbReference type="ChEBI" id="CHEBI:15378"/>
        <dbReference type="ChEBI" id="CHEBI:29985"/>
        <dbReference type="ChEBI" id="CHEBI:30616"/>
        <dbReference type="ChEBI" id="CHEBI:43474"/>
        <dbReference type="ChEBI" id="CHEBI:58359"/>
        <dbReference type="ChEBI" id="CHEBI:78520"/>
        <dbReference type="ChEBI" id="CHEBI:78521"/>
        <dbReference type="ChEBI" id="CHEBI:456216"/>
        <dbReference type="EC" id="6.3.5.7"/>
    </reaction>
</comment>
<dbReference type="InterPro" id="IPR020556">
    <property type="entry name" value="Amidase_CS"/>
</dbReference>
<protein>
    <recommendedName>
        <fullName evidence="4">Glutamyl-tRNA(Gln) amidotransferase subunit A</fullName>
        <ecNumber evidence="3">6.3.5.7</ecNumber>
    </recommendedName>
</protein>
<name>A0A3R9SGD7_ACIBA</name>
<evidence type="ECO:0000256" key="6">
    <source>
        <dbReference type="ARBA" id="ARBA00022741"/>
    </source>
</evidence>
<dbReference type="GO" id="GO:0030956">
    <property type="term" value="C:glutamyl-tRNA(Gln) amidotransferase complex"/>
    <property type="evidence" value="ECO:0007669"/>
    <property type="project" value="InterPro"/>
</dbReference>